<feature type="binding site" evidence="8">
    <location>
        <position position="276"/>
    </location>
    <ligand>
        <name>glycerol</name>
        <dbReference type="ChEBI" id="CHEBI:17754"/>
    </ligand>
</feature>
<keyword evidence="2" id="KW-0560">Oxidoreductase</keyword>
<dbReference type="PIRSF" id="PIRSF000112">
    <property type="entry name" value="Glycerol_dehydrogenase"/>
    <property type="match status" value="1"/>
</dbReference>
<keyword evidence="3 9" id="KW-0520">NAD</keyword>
<keyword evidence="12" id="KW-1185">Reference proteome</keyword>
<evidence type="ECO:0000256" key="6">
    <source>
        <dbReference type="ARBA" id="ARBA00040132"/>
    </source>
</evidence>
<evidence type="ECO:0000313" key="12">
    <source>
        <dbReference type="Proteomes" id="UP000198995"/>
    </source>
</evidence>
<dbReference type="STRING" id="2741.SAMN04489866_10764"/>
<dbReference type="Gene3D" id="3.40.50.1970">
    <property type="match status" value="1"/>
</dbReference>
<feature type="binding site" evidence="8">
    <location>
        <position position="256"/>
    </location>
    <ligand>
        <name>glycerol</name>
        <dbReference type="ChEBI" id="CHEBI:17754"/>
    </ligand>
</feature>
<evidence type="ECO:0000256" key="3">
    <source>
        <dbReference type="ARBA" id="ARBA00023027"/>
    </source>
</evidence>
<comment type="pathway">
    <text evidence="4">Polyol metabolism; glycerol fermentation; glycerone phosphate from glycerol (oxidative route): step 1/2.</text>
</comment>
<comment type="cofactor">
    <cofactor evidence="8">
        <name>Zn(2+)</name>
        <dbReference type="ChEBI" id="CHEBI:29105"/>
    </cofactor>
    <text evidence="8">Binds 1 zinc ion per subunit.</text>
</comment>
<evidence type="ECO:0000256" key="2">
    <source>
        <dbReference type="ARBA" id="ARBA00023002"/>
    </source>
</evidence>
<comment type="catalytic activity">
    <reaction evidence="7">
        <text>glycerol + NAD(+) = dihydroxyacetone + NADH + H(+)</text>
        <dbReference type="Rhea" id="RHEA:13769"/>
        <dbReference type="ChEBI" id="CHEBI:15378"/>
        <dbReference type="ChEBI" id="CHEBI:16016"/>
        <dbReference type="ChEBI" id="CHEBI:17754"/>
        <dbReference type="ChEBI" id="CHEBI:57540"/>
        <dbReference type="ChEBI" id="CHEBI:57945"/>
        <dbReference type="EC" id="1.1.1.6"/>
    </reaction>
</comment>
<feature type="binding site" evidence="9">
    <location>
        <position position="133"/>
    </location>
    <ligand>
        <name>NAD(+)</name>
        <dbReference type="ChEBI" id="CHEBI:57540"/>
    </ligand>
</feature>
<accession>A0A1G6XS62</accession>
<evidence type="ECO:0000256" key="9">
    <source>
        <dbReference type="PIRSR" id="PIRSR000112-3"/>
    </source>
</evidence>
<evidence type="ECO:0000256" key="4">
    <source>
        <dbReference type="ARBA" id="ARBA00037918"/>
    </source>
</evidence>
<reference evidence="11 12" key="1">
    <citation type="submission" date="2016-10" db="EMBL/GenBank/DDBJ databases">
        <authorList>
            <person name="de Groot N.N."/>
        </authorList>
    </citation>
    <scope>NUCLEOTIDE SEQUENCE [LARGE SCALE GENOMIC DNA]</scope>
    <source>
        <strain evidence="11 12">DSM 20475</strain>
    </source>
</reference>
<evidence type="ECO:0000256" key="7">
    <source>
        <dbReference type="ARBA" id="ARBA00049006"/>
    </source>
</evidence>
<feature type="binding site" evidence="9">
    <location>
        <begin position="118"/>
        <end position="121"/>
    </location>
    <ligand>
        <name>NAD(+)</name>
        <dbReference type="ChEBI" id="CHEBI:57540"/>
    </ligand>
</feature>
<dbReference type="CDD" id="cd08171">
    <property type="entry name" value="GlyDH-like"/>
    <property type="match status" value="1"/>
</dbReference>
<keyword evidence="8" id="KW-0862">Zinc</keyword>
<dbReference type="RefSeq" id="WP_091791959.1">
    <property type="nucleotide sequence ID" value="NZ_FNAF01000007.1"/>
</dbReference>
<gene>
    <name evidence="11" type="ORF">SAMN04489866_10764</name>
</gene>
<evidence type="ECO:0000313" key="11">
    <source>
        <dbReference type="EMBL" id="SDD80811.1"/>
    </source>
</evidence>
<dbReference type="EC" id="1.1.1.6" evidence="5"/>
<keyword evidence="1 8" id="KW-0479">Metal-binding</keyword>
<dbReference type="Pfam" id="PF00465">
    <property type="entry name" value="Fe-ADH"/>
    <property type="match status" value="1"/>
</dbReference>
<feature type="binding site" evidence="9">
    <location>
        <position position="127"/>
    </location>
    <ligand>
        <name>NAD(+)</name>
        <dbReference type="ChEBI" id="CHEBI:57540"/>
    </ligand>
</feature>
<proteinExistence type="predicted"/>
<sequence length="364" mass="39141">MDIRSVFLPNFTIGAADVYKKVPEIAGDYGKSAVLIGGKTALAKAEEAIRSALQGSAIDIIGSVWYGGEATEANVDKLMADPTVQAADMVFGVGGGRALDTVKVVGDRMDKPVFTFPTIASNCAPVTKVTVFYNDDHTMKGLIFTKTPPKHTFINTQIIAEAPREYIWAGIGDALSKQYESAFSSRGKDLPHADQIGVDIGHNCAAPLLKYGQQAMADVDAGKSSTALAEVILNIIATTGLVSVLVNNDYNSAVAHAVYYGSTFLPAAEGGKERLHGQMVAYGTLIQLLVDQKQEAFEKVYAFNQSIGLPVCLADIWADTPELKKIMLDHAVQQRDLDVTPFVVTRDLLESAVDQLEAYHQQQA</sequence>
<dbReference type="Proteomes" id="UP000198995">
    <property type="component" value="Unassembled WGS sequence"/>
</dbReference>
<evidence type="ECO:0000259" key="10">
    <source>
        <dbReference type="Pfam" id="PF00465"/>
    </source>
</evidence>
<dbReference type="Gene3D" id="1.20.1090.10">
    <property type="entry name" value="Dehydroquinate synthase-like - alpha domain"/>
    <property type="match status" value="1"/>
</dbReference>
<dbReference type="SUPFAM" id="SSF56796">
    <property type="entry name" value="Dehydroquinate synthase-like"/>
    <property type="match status" value="1"/>
</dbReference>
<dbReference type="InterPro" id="IPR001670">
    <property type="entry name" value="ADH_Fe/GldA"/>
</dbReference>
<dbReference type="OrthoDB" id="5198708at2"/>
<dbReference type="EMBL" id="FNAF01000007">
    <property type="protein sequence ID" value="SDD80811.1"/>
    <property type="molecule type" value="Genomic_DNA"/>
</dbReference>
<name>A0A1G6XS62_PEPNI</name>
<dbReference type="GO" id="GO:0008888">
    <property type="term" value="F:glycerol dehydrogenase (NAD+) activity"/>
    <property type="evidence" value="ECO:0007669"/>
    <property type="project" value="UniProtKB-EC"/>
</dbReference>
<feature type="binding site" evidence="9">
    <location>
        <begin position="96"/>
        <end position="100"/>
    </location>
    <ligand>
        <name>NAD(+)</name>
        <dbReference type="ChEBI" id="CHEBI:57540"/>
    </ligand>
</feature>
<dbReference type="InterPro" id="IPR016205">
    <property type="entry name" value="Glycerol_DH"/>
</dbReference>
<evidence type="ECO:0000256" key="8">
    <source>
        <dbReference type="PIRSR" id="PIRSR000112-1"/>
    </source>
</evidence>
<dbReference type="PANTHER" id="PTHR43616">
    <property type="entry name" value="GLYCEROL DEHYDROGENASE"/>
    <property type="match status" value="1"/>
</dbReference>
<evidence type="ECO:0000256" key="5">
    <source>
        <dbReference type="ARBA" id="ARBA00039147"/>
    </source>
</evidence>
<feature type="binding site" evidence="8">
    <location>
        <position position="173"/>
    </location>
    <ligand>
        <name>glycerol</name>
        <dbReference type="ChEBI" id="CHEBI:17754"/>
    </ligand>
</feature>
<organism evidence="11 12">
    <name type="scientific">Peptococcus niger</name>
    <dbReference type="NCBI Taxonomy" id="2741"/>
    <lineage>
        <taxon>Bacteria</taxon>
        <taxon>Bacillati</taxon>
        <taxon>Bacillota</taxon>
        <taxon>Clostridia</taxon>
        <taxon>Eubacteriales</taxon>
        <taxon>Peptococcaceae</taxon>
        <taxon>Peptococcus</taxon>
    </lineage>
</organism>
<feature type="domain" description="Alcohol dehydrogenase iron-type/glycerol dehydrogenase GldA" evidence="10">
    <location>
        <begin position="16"/>
        <end position="149"/>
    </location>
</feature>
<dbReference type="AlphaFoldDB" id="A0A1G6XS62"/>
<protein>
    <recommendedName>
        <fullName evidence="6">Glycerol dehydrogenase</fullName>
        <ecNumber evidence="5">1.1.1.6</ecNumber>
    </recommendedName>
</protein>
<dbReference type="PANTHER" id="PTHR43616:SF5">
    <property type="entry name" value="GLYCEROL DEHYDROGENASE 1"/>
    <property type="match status" value="1"/>
</dbReference>
<dbReference type="GO" id="GO:0046872">
    <property type="term" value="F:metal ion binding"/>
    <property type="evidence" value="ECO:0007669"/>
    <property type="project" value="UniProtKB-KW"/>
</dbReference>
<evidence type="ECO:0000256" key="1">
    <source>
        <dbReference type="ARBA" id="ARBA00022723"/>
    </source>
</evidence>